<keyword evidence="3" id="KW-1185">Reference proteome</keyword>
<dbReference type="Pfam" id="PF24969">
    <property type="entry name" value="LRR_15"/>
    <property type="match status" value="1"/>
</dbReference>
<dbReference type="AlphaFoldDB" id="A0A2B7XQD9"/>
<feature type="domain" description="Leucine-rich repeat" evidence="1">
    <location>
        <begin position="56"/>
        <end position="393"/>
    </location>
</feature>
<evidence type="ECO:0000313" key="2">
    <source>
        <dbReference type="EMBL" id="PGH10818.1"/>
    </source>
</evidence>
<dbReference type="OrthoDB" id="5130616at2759"/>
<comment type="caution">
    <text evidence="2">The sequence shown here is derived from an EMBL/GenBank/DDBJ whole genome shotgun (WGS) entry which is preliminary data.</text>
</comment>
<sequence>MAPHFQDLASEIHLLIAQHLGTHDSLNLLSCSHYFYALLLPLAYKRVEVRGNWFDNIISLVQTALRNPQLCTLPRTLHIAEWTAFIELDRSWHGVDWIRDLLEDLRATGYDAALVNAKVKQVSCSENEEKVWTHGLETFNPDAWVGLLLTLFPNLTRLEIQFPERGVYVRRVVERAAKGEFDTPVLASVSEVFVTGWDNRVGLYPYRLMPFFALPSIRRFSCYKIGLNCSFLTTRNSSITDISIDSVSGVRELRDLVLSCPNLESYRHTYMVNDLSCSDVYGMLRFAKRTLKTIWLDISEYWLDYHERDLQISSPLMEFTALKLLHLPGFSFVSFLGDPQASGRPVLSDIIPPWLEILHIVKVGGKLYPKFMTSLLHYINSGKEHNMRLAELVIETWFCTPNIETPEPSDASESKHATIPSKDLAVLENELKQACSRENIRLCIHEKGDPLLQFEPMDSAVGLFEYLD</sequence>
<organism evidence="2 3">
    <name type="scientific">Polytolypa hystricis (strain UAMH7299)</name>
    <dbReference type="NCBI Taxonomy" id="1447883"/>
    <lineage>
        <taxon>Eukaryota</taxon>
        <taxon>Fungi</taxon>
        <taxon>Dikarya</taxon>
        <taxon>Ascomycota</taxon>
        <taxon>Pezizomycotina</taxon>
        <taxon>Eurotiomycetes</taxon>
        <taxon>Eurotiomycetidae</taxon>
        <taxon>Onygenales</taxon>
        <taxon>Onygenales incertae sedis</taxon>
        <taxon>Polytolypa</taxon>
    </lineage>
</organism>
<reference evidence="2 3" key="1">
    <citation type="submission" date="2017-10" db="EMBL/GenBank/DDBJ databases">
        <title>Comparative genomics in systemic dimorphic fungi from Ajellomycetaceae.</title>
        <authorList>
            <person name="Munoz J.F."/>
            <person name="Mcewen J.G."/>
            <person name="Clay O.K."/>
            <person name="Cuomo C.A."/>
        </authorList>
    </citation>
    <scope>NUCLEOTIDE SEQUENCE [LARGE SCALE GENOMIC DNA]</scope>
    <source>
        <strain evidence="2 3">UAMH7299</strain>
    </source>
</reference>
<gene>
    <name evidence="2" type="ORF">AJ80_07369</name>
</gene>
<protein>
    <recommendedName>
        <fullName evidence="1">Leucine-rich repeat domain-containing protein</fullName>
    </recommendedName>
</protein>
<evidence type="ECO:0000313" key="3">
    <source>
        <dbReference type="Proteomes" id="UP000224634"/>
    </source>
</evidence>
<dbReference type="Proteomes" id="UP000224634">
    <property type="component" value="Unassembled WGS sequence"/>
</dbReference>
<dbReference type="InterPro" id="IPR056867">
    <property type="entry name" value="LRR_15"/>
</dbReference>
<accession>A0A2B7XQD9</accession>
<dbReference type="STRING" id="1447883.A0A2B7XQD9"/>
<dbReference type="EMBL" id="PDNA01000141">
    <property type="protein sequence ID" value="PGH10818.1"/>
    <property type="molecule type" value="Genomic_DNA"/>
</dbReference>
<proteinExistence type="predicted"/>
<evidence type="ECO:0000259" key="1">
    <source>
        <dbReference type="Pfam" id="PF24969"/>
    </source>
</evidence>
<name>A0A2B7XQD9_POLH7</name>